<dbReference type="PROSITE" id="PS01295">
    <property type="entry name" value="ISPD"/>
    <property type="match status" value="1"/>
</dbReference>
<accession>A0ABW2I9S5</accession>
<evidence type="ECO:0000256" key="6">
    <source>
        <dbReference type="ARBA" id="ARBA00023229"/>
    </source>
</evidence>
<dbReference type="GO" id="GO:0050518">
    <property type="term" value="F:2-C-methyl-D-erythritol 4-phosphate cytidylyltransferase activity"/>
    <property type="evidence" value="ECO:0007669"/>
    <property type="project" value="UniProtKB-EC"/>
</dbReference>
<keyword evidence="6 7" id="KW-0414">Isoprene biosynthesis</keyword>
<dbReference type="InterPro" id="IPR029044">
    <property type="entry name" value="Nucleotide-diphossugar_trans"/>
</dbReference>
<proteinExistence type="inferred from homology"/>
<keyword evidence="9" id="KW-1185">Reference proteome</keyword>
<evidence type="ECO:0000313" key="9">
    <source>
        <dbReference type="Proteomes" id="UP001596542"/>
    </source>
</evidence>
<dbReference type="RefSeq" id="WP_382271050.1">
    <property type="nucleotide sequence ID" value="NZ_JBHTBU010000001.1"/>
</dbReference>
<dbReference type="InterPro" id="IPR034683">
    <property type="entry name" value="IspD/TarI"/>
</dbReference>
<evidence type="ECO:0000256" key="2">
    <source>
        <dbReference type="ARBA" id="ARBA00004787"/>
    </source>
</evidence>
<dbReference type="NCBIfam" id="TIGR00453">
    <property type="entry name" value="ispD"/>
    <property type="match status" value="1"/>
</dbReference>
<dbReference type="InterPro" id="IPR050088">
    <property type="entry name" value="IspD/TarI_cytidylyltransf_bact"/>
</dbReference>
<name>A0ABW2I9S5_9BURK</name>
<feature type="site" description="Transition state stabilizer" evidence="7">
    <location>
        <position position="18"/>
    </location>
</feature>
<dbReference type="Proteomes" id="UP001596542">
    <property type="component" value="Unassembled WGS sequence"/>
</dbReference>
<feature type="site" description="Positions MEP for the nucleophilic attack" evidence="7">
    <location>
        <position position="165"/>
    </location>
</feature>
<comment type="pathway">
    <text evidence="2 7">Isoprenoid biosynthesis; isopentenyl diphosphate biosynthesis via DXP pathway; isopentenyl diphosphate from 1-deoxy-D-xylulose 5-phosphate: step 2/6.</text>
</comment>
<evidence type="ECO:0000256" key="1">
    <source>
        <dbReference type="ARBA" id="ARBA00001282"/>
    </source>
</evidence>
<organism evidence="8 9">
    <name type="scientific">Herminiimonas glaciei</name>
    <dbReference type="NCBI Taxonomy" id="523788"/>
    <lineage>
        <taxon>Bacteria</taxon>
        <taxon>Pseudomonadati</taxon>
        <taxon>Pseudomonadota</taxon>
        <taxon>Betaproteobacteria</taxon>
        <taxon>Burkholderiales</taxon>
        <taxon>Oxalobacteraceae</taxon>
        <taxon>Herminiimonas</taxon>
    </lineage>
</organism>
<dbReference type="SUPFAM" id="SSF53448">
    <property type="entry name" value="Nucleotide-diphospho-sugar transferases"/>
    <property type="match status" value="1"/>
</dbReference>
<dbReference type="InterPro" id="IPR001228">
    <property type="entry name" value="IspD"/>
</dbReference>
<comment type="similarity">
    <text evidence="3 7">Belongs to the IspD/TarI cytidylyltransferase family. IspD subfamily.</text>
</comment>
<keyword evidence="5 7" id="KW-0548">Nucleotidyltransferase</keyword>
<comment type="caution">
    <text evidence="8">The sequence shown here is derived from an EMBL/GenBank/DDBJ whole genome shotgun (WGS) entry which is preliminary data.</text>
</comment>
<evidence type="ECO:0000313" key="8">
    <source>
        <dbReference type="EMBL" id="MFC7287764.1"/>
    </source>
</evidence>
<dbReference type="HAMAP" id="MF_00108">
    <property type="entry name" value="IspD"/>
    <property type="match status" value="1"/>
</dbReference>
<dbReference type="EC" id="2.7.7.60" evidence="7"/>
<evidence type="ECO:0000256" key="7">
    <source>
        <dbReference type="HAMAP-Rule" id="MF_00108"/>
    </source>
</evidence>
<evidence type="ECO:0000256" key="4">
    <source>
        <dbReference type="ARBA" id="ARBA00022679"/>
    </source>
</evidence>
<comment type="catalytic activity">
    <reaction evidence="1 7">
        <text>2-C-methyl-D-erythritol 4-phosphate + CTP + H(+) = 4-CDP-2-C-methyl-D-erythritol + diphosphate</text>
        <dbReference type="Rhea" id="RHEA:13429"/>
        <dbReference type="ChEBI" id="CHEBI:15378"/>
        <dbReference type="ChEBI" id="CHEBI:33019"/>
        <dbReference type="ChEBI" id="CHEBI:37563"/>
        <dbReference type="ChEBI" id="CHEBI:57823"/>
        <dbReference type="ChEBI" id="CHEBI:58262"/>
        <dbReference type="EC" id="2.7.7.60"/>
    </reaction>
</comment>
<evidence type="ECO:0000256" key="3">
    <source>
        <dbReference type="ARBA" id="ARBA00009789"/>
    </source>
</evidence>
<evidence type="ECO:0000256" key="5">
    <source>
        <dbReference type="ARBA" id="ARBA00022695"/>
    </source>
</evidence>
<feature type="site" description="Transition state stabilizer" evidence="7">
    <location>
        <position position="25"/>
    </location>
</feature>
<dbReference type="CDD" id="cd02516">
    <property type="entry name" value="CDP-ME_synthetase"/>
    <property type="match status" value="1"/>
</dbReference>
<dbReference type="PANTHER" id="PTHR32125:SF4">
    <property type="entry name" value="2-C-METHYL-D-ERYTHRITOL 4-PHOSPHATE CYTIDYLYLTRANSFERASE, CHLOROPLASTIC"/>
    <property type="match status" value="1"/>
</dbReference>
<comment type="function">
    <text evidence="7">Catalyzes the formation of 4-diphosphocytidyl-2-C-methyl-D-erythritol from CTP and 2-C-methyl-D-erythritol 4-phosphate (MEP).</text>
</comment>
<dbReference type="Pfam" id="PF01128">
    <property type="entry name" value="IspD"/>
    <property type="match status" value="1"/>
</dbReference>
<gene>
    <name evidence="7 8" type="primary">ispD</name>
    <name evidence="8" type="ORF">ACFQPC_06910</name>
</gene>
<protein>
    <recommendedName>
        <fullName evidence="7">2-C-methyl-D-erythritol 4-phosphate cytidylyltransferase</fullName>
        <ecNumber evidence="7">2.7.7.60</ecNumber>
    </recommendedName>
    <alternativeName>
        <fullName evidence="7">4-diphosphocytidyl-2C-methyl-D-erythritol synthase</fullName>
    </alternativeName>
    <alternativeName>
        <fullName evidence="7">MEP cytidylyltransferase</fullName>
        <shortName evidence="7">MCT</shortName>
    </alternativeName>
</protein>
<sequence>MKLPRYFALIPAAGVGARMGEKIPKQYLQIAGKPMLRHVLDTFCRADVITHTYVVVSAEDGYIDATMAALHDSSYATVLRVGGATRHQSVLNGLQAMQKQVNEPIDDDDWVLVHDAARPGLSIGLIDKLINILQDDEVGGLLAMPVVDTLKRAGAEGRVDQTVTRDRLWAAQTPQMFRYGLLRKALEQATAVTDEASAIEAQGLQPKLVEGDARNFKVTLPHDVALAELYLKGFV</sequence>
<feature type="site" description="Positions MEP for the nucleophilic attack" evidence="7">
    <location>
        <position position="217"/>
    </location>
</feature>
<dbReference type="EMBL" id="JBHTBU010000001">
    <property type="protein sequence ID" value="MFC7287764.1"/>
    <property type="molecule type" value="Genomic_DNA"/>
</dbReference>
<dbReference type="InterPro" id="IPR018294">
    <property type="entry name" value="ISPD_synthase_CS"/>
</dbReference>
<dbReference type="PANTHER" id="PTHR32125">
    <property type="entry name" value="2-C-METHYL-D-ERYTHRITOL 4-PHOSPHATE CYTIDYLYLTRANSFERASE, CHLOROPLASTIC"/>
    <property type="match status" value="1"/>
</dbReference>
<reference evidence="9" key="1">
    <citation type="journal article" date="2019" name="Int. J. Syst. Evol. Microbiol.">
        <title>The Global Catalogue of Microorganisms (GCM) 10K type strain sequencing project: providing services to taxonomists for standard genome sequencing and annotation.</title>
        <authorList>
            <consortium name="The Broad Institute Genomics Platform"/>
            <consortium name="The Broad Institute Genome Sequencing Center for Infectious Disease"/>
            <person name="Wu L."/>
            <person name="Ma J."/>
        </authorList>
    </citation>
    <scope>NUCLEOTIDE SEQUENCE [LARGE SCALE GENOMIC DNA]</scope>
    <source>
        <strain evidence="9">KACC 12508</strain>
    </source>
</reference>
<keyword evidence="4 7" id="KW-0808">Transferase</keyword>
<dbReference type="Gene3D" id="3.90.550.10">
    <property type="entry name" value="Spore Coat Polysaccharide Biosynthesis Protein SpsA, Chain A"/>
    <property type="match status" value="1"/>
</dbReference>